<accession>A0A7K0CX10</accession>
<keyword evidence="4" id="KW-0547">Nucleotide-binding</keyword>
<feature type="domain" description="Pycsar effector protein" evidence="9">
    <location>
        <begin position="13"/>
        <end position="151"/>
    </location>
</feature>
<protein>
    <recommendedName>
        <fullName evidence="9">Pycsar effector protein domain-containing protein</fullName>
    </recommendedName>
</protein>
<dbReference type="Proteomes" id="UP000438448">
    <property type="component" value="Unassembled WGS sequence"/>
</dbReference>
<keyword evidence="5 8" id="KW-1133">Transmembrane helix</keyword>
<dbReference type="InterPro" id="IPR043760">
    <property type="entry name" value="PycTM_dom"/>
</dbReference>
<dbReference type="RefSeq" id="WP_153407312.1">
    <property type="nucleotide sequence ID" value="NZ_WEGK01000001.1"/>
</dbReference>
<comment type="caution">
    <text evidence="10">The sequence shown here is derived from an EMBL/GenBank/DDBJ whole genome shotgun (WGS) entry which is preliminary data.</text>
</comment>
<proteinExistence type="predicted"/>
<gene>
    <name evidence="10" type="ORF">NRB20_02570</name>
</gene>
<feature type="transmembrane region" description="Helical" evidence="8">
    <location>
        <begin position="54"/>
        <end position="77"/>
    </location>
</feature>
<name>A0A7K0CX10_9NOCA</name>
<evidence type="ECO:0000256" key="1">
    <source>
        <dbReference type="ARBA" id="ARBA00004236"/>
    </source>
</evidence>
<evidence type="ECO:0000313" key="10">
    <source>
        <dbReference type="EMBL" id="MQY17194.1"/>
    </source>
</evidence>
<evidence type="ECO:0000313" key="11">
    <source>
        <dbReference type="Proteomes" id="UP000438448"/>
    </source>
</evidence>
<keyword evidence="7 8" id="KW-0472">Membrane</keyword>
<evidence type="ECO:0000256" key="8">
    <source>
        <dbReference type="SAM" id="Phobius"/>
    </source>
</evidence>
<organism evidence="10 11">
    <name type="scientific">Nocardia macrotermitis</name>
    <dbReference type="NCBI Taxonomy" id="2585198"/>
    <lineage>
        <taxon>Bacteria</taxon>
        <taxon>Bacillati</taxon>
        <taxon>Actinomycetota</taxon>
        <taxon>Actinomycetes</taxon>
        <taxon>Mycobacteriales</taxon>
        <taxon>Nocardiaceae</taxon>
        <taxon>Nocardia</taxon>
    </lineage>
</organism>
<evidence type="ECO:0000256" key="3">
    <source>
        <dbReference type="ARBA" id="ARBA00022692"/>
    </source>
</evidence>
<keyword evidence="2" id="KW-1003">Cell membrane</keyword>
<sequence>MGRLAAAEDLSTALRTVSEINRVIAAADVKVGLLLTANGFALTGLVATARTHTTVLTCAIGVVLAVSLLVCMAYLAATLRPDLRGAGAGNWFSFPTFPTETDRRPDVAVLADQAWREAAVLAEVARGKYRRFVVALRWSAVSSVVFVGWFVVSSVSGVGG</sequence>
<evidence type="ECO:0000256" key="5">
    <source>
        <dbReference type="ARBA" id="ARBA00022989"/>
    </source>
</evidence>
<evidence type="ECO:0000256" key="6">
    <source>
        <dbReference type="ARBA" id="ARBA00023118"/>
    </source>
</evidence>
<keyword evidence="6" id="KW-0051">Antiviral defense</keyword>
<dbReference type="OrthoDB" id="4554326at2"/>
<evidence type="ECO:0000256" key="2">
    <source>
        <dbReference type="ARBA" id="ARBA00022475"/>
    </source>
</evidence>
<feature type="transmembrane region" description="Helical" evidence="8">
    <location>
        <begin position="132"/>
        <end position="152"/>
    </location>
</feature>
<keyword evidence="3 8" id="KW-0812">Transmembrane</keyword>
<feature type="transmembrane region" description="Helical" evidence="8">
    <location>
        <begin position="31"/>
        <end position="48"/>
    </location>
</feature>
<dbReference type="AlphaFoldDB" id="A0A7K0CX10"/>
<dbReference type="EMBL" id="WEGK01000001">
    <property type="protein sequence ID" value="MQY17194.1"/>
    <property type="molecule type" value="Genomic_DNA"/>
</dbReference>
<keyword evidence="11" id="KW-1185">Reference proteome</keyword>
<comment type="subcellular location">
    <subcellularLocation>
        <location evidence="1">Cell membrane</location>
    </subcellularLocation>
</comment>
<evidence type="ECO:0000259" key="9">
    <source>
        <dbReference type="Pfam" id="PF18967"/>
    </source>
</evidence>
<dbReference type="Pfam" id="PF18967">
    <property type="entry name" value="PycTM"/>
    <property type="match status" value="1"/>
</dbReference>
<reference evidence="10 11" key="1">
    <citation type="submission" date="2019-10" db="EMBL/GenBank/DDBJ databases">
        <title>Nocardia macrotermitis sp. nov. and Nocardia aurantia sp. nov., isolated from the gut of fungus growing-termite Macrotermes natalensis.</title>
        <authorList>
            <person name="Benndorf R."/>
            <person name="Schwitalla J."/>
            <person name="Martin K."/>
            <person name="De Beer W."/>
            <person name="Kaster A.-K."/>
            <person name="Vollmers J."/>
            <person name="Poulsen M."/>
            <person name="Beemelmanns C."/>
        </authorList>
    </citation>
    <scope>NUCLEOTIDE SEQUENCE [LARGE SCALE GENOMIC DNA]</scope>
    <source>
        <strain evidence="10 11">RB20</strain>
    </source>
</reference>
<evidence type="ECO:0000256" key="4">
    <source>
        <dbReference type="ARBA" id="ARBA00022741"/>
    </source>
</evidence>
<evidence type="ECO:0000256" key="7">
    <source>
        <dbReference type="ARBA" id="ARBA00023136"/>
    </source>
</evidence>